<protein>
    <submittedName>
        <fullName evidence="1">HET-domain-containing protein</fullName>
    </submittedName>
</protein>
<accession>A0ABR1VSB0</accession>
<reference evidence="1 2" key="1">
    <citation type="submission" date="2023-01" db="EMBL/GenBank/DDBJ databases">
        <title>Analysis of 21 Apiospora genomes using comparative genomics revels a genus with tremendous synthesis potential of carbohydrate active enzymes and secondary metabolites.</title>
        <authorList>
            <person name="Sorensen T."/>
        </authorList>
    </citation>
    <scope>NUCLEOTIDE SEQUENCE [LARGE SCALE GENOMIC DNA]</scope>
    <source>
        <strain evidence="1 2">CBS 135458</strain>
    </source>
</reference>
<dbReference type="Proteomes" id="UP001480595">
    <property type="component" value="Unassembled WGS sequence"/>
</dbReference>
<dbReference type="RefSeq" id="XP_066718601.1">
    <property type="nucleotide sequence ID" value="XM_066856434.1"/>
</dbReference>
<dbReference type="GeneID" id="92089497"/>
<dbReference type="EMBL" id="JAQQWL010000005">
    <property type="protein sequence ID" value="KAK8074126.1"/>
    <property type="molecule type" value="Genomic_DNA"/>
</dbReference>
<gene>
    <name evidence="1" type="ORF">PG994_005025</name>
</gene>
<keyword evidence="2" id="KW-1185">Reference proteome</keyword>
<evidence type="ECO:0000313" key="1">
    <source>
        <dbReference type="EMBL" id="KAK8074126.1"/>
    </source>
</evidence>
<proteinExistence type="predicted"/>
<sequence length="71" mass="7893">MAAPKARSGTGGLLIDTPAFRAYFPRAGLNFGYHELFFECSTSCRCNCDDIGGFLGKYEDVPLHNPRQMYP</sequence>
<comment type="caution">
    <text evidence="1">The sequence shown here is derived from an EMBL/GenBank/DDBJ whole genome shotgun (WGS) entry which is preliminary data.</text>
</comment>
<name>A0ABR1VSB0_9PEZI</name>
<organism evidence="1 2">
    <name type="scientific">Apiospora phragmitis</name>
    <dbReference type="NCBI Taxonomy" id="2905665"/>
    <lineage>
        <taxon>Eukaryota</taxon>
        <taxon>Fungi</taxon>
        <taxon>Dikarya</taxon>
        <taxon>Ascomycota</taxon>
        <taxon>Pezizomycotina</taxon>
        <taxon>Sordariomycetes</taxon>
        <taxon>Xylariomycetidae</taxon>
        <taxon>Amphisphaeriales</taxon>
        <taxon>Apiosporaceae</taxon>
        <taxon>Apiospora</taxon>
    </lineage>
</organism>
<evidence type="ECO:0000313" key="2">
    <source>
        <dbReference type="Proteomes" id="UP001480595"/>
    </source>
</evidence>